<name>A0A7S3PFH0_9STRA</name>
<dbReference type="Pfam" id="PF00041">
    <property type="entry name" value="fn3"/>
    <property type="match status" value="1"/>
</dbReference>
<sequence>MTLFLSSIVATLFLGMVVAQAPSEWTCEPSYNYWCDCNCDPDCDIQPVCYCGKGYPPQACGIYIGRRFFLIQGFWDYFLHSDQQLTGSVPSAIAKFVSLRELRLDNNHLTGRIPSEIGMMSSLEKLLLGRNPLVCDSDLLGWYPEPRVASKVTDREMVICANANLYGELGLNPHVLRVDEESPMSYATILFPEVTSRNITIDWAYEYDEKTVSISNVLNVSFVADFDTYGLYYNGTHEYGKFRSCLEFKKPEDDRADDKLFFGFEISWGIGLRTCYLANEVVLNKDLFSYTIANLVPSTEYDIRIRPFHVYFIENEEISRVVFGISSTTKTIKTDGGTPVDSPGNVKLETVNARDLLIAWDEIDQEGVTGYEVQVFTGIDTLQETSPSERTSVPISNLEPESVYHCSVRAKTGSDNWGPWSPSVTVKTCPENMRRTLKSGEDCFALVGYYRLGRQAKSCSSENISESLVENSCLENGITVETLPIKTGYWRDSLKTDDIKKCRKPQFCDKISSMYNVTGPNSQCAMNHRGVYCFGCIGDYVLSSSGCEECTKQEEKLHKSRTRWFVVIMVILFMVGILKITCGAGVFEDSKCLKLLSCGNRERRRRNKIAECVKSVSVKCWKRLGFMFIEVKFRILMGFFQVFFSFQRTFQKGSVDTDTSLLEMITGLNPSRLADEFNIRCAYDYNHYDTLFLYTLVPIVFVIVVVGVYMLLSRVYNKYKESVRQETITTVFYLTFLVYPGVSQTILETYLCEEFPTADGIEIFKSALRADYRLSCEKSEQRVIALVYASIMLVVYPIGIVLLYVSFLKRYHDLILKQDSTNLNQDEKSKLKRVSFFISPYKTERYWFETYELFRKLIQTSLVAFLQDTVFPNLSPTIAMNISIVVMVLVVFINPYKKTGDFWFAFVSLVLLIPASQLSVLELSSKQITNGNYGIMGVEFGLMIVIVLVELWWQKKGKSKSGGEVKDLDRTESHTQEEFVGVVNDNLNTMEENMKLKKRNADVEDENMRLKERIKGLESMVPEDEASRDAVEVAVV</sequence>
<dbReference type="SMART" id="SM00060">
    <property type="entry name" value="FN3"/>
    <property type="match status" value="2"/>
</dbReference>
<keyword evidence="2" id="KW-0472">Membrane</keyword>
<dbReference type="SUPFAM" id="SSF49265">
    <property type="entry name" value="Fibronectin type III"/>
    <property type="match status" value="1"/>
</dbReference>
<dbReference type="PROSITE" id="PS50853">
    <property type="entry name" value="FN3"/>
    <property type="match status" value="1"/>
</dbReference>
<feature type="transmembrane region" description="Helical" evidence="2">
    <location>
        <begin position="691"/>
        <end position="712"/>
    </location>
</feature>
<feature type="transmembrane region" description="Helical" evidence="2">
    <location>
        <begin position="878"/>
        <end position="896"/>
    </location>
</feature>
<evidence type="ECO:0000256" key="3">
    <source>
        <dbReference type="SAM" id="SignalP"/>
    </source>
</evidence>
<dbReference type="InterPro" id="IPR036116">
    <property type="entry name" value="FN3_sf"/>
</dbReference>
<dbReference type="PANTHER" id="PTHR11319:SF35">
    <property type="entry name" value="OUTER MEMBRANE PROTEIN PMPC-RELATED"/>
    <property type="match status" value="1"/>
</dbReference>
<dbReference type="InterPro" id="IPR032675">
    <property type="entry name" value="LRR_dom_sf"/>
</dbReference>
<evidence type="ECO:0000313" key="5">
    <source>
        <dbReference type="EMBL" id="CAE0431729.1"/>
    </source>
</evidence>
<gene>
    <name evidence="5" type="ORF">ASTO00021_LOCUS2066</name>
</gene>
<reference evidence="5" key="1">
    <citation type="submission" date="2021-01" db="EMBL/GenBank/DDBJ databases">
        <authorList>
            <person name="Corre E."/>
            <person name="Pelletier E."/>
            <person name="Niang G."/>
            <person name="Scheremetjew M."/>
            <person name="Finn R."/>
            <person name="Kale V."/>
            <person name="Holt S."/>
            <person name="Cochrane G."/>
            <person name="Meng A."/>
            <person name="Brown T."/>
            <person name="Cohen L."/>
        </authorList>
    </citation>
    <scope>NUCLEOTIDE SEQUENCE</scope>
    <source>
        <strain evidence="5">GSBS06</strain>
    </source>
</reference>
<keyword evidence="1" id="KW-0175">Coiled coil</keyword>
<feature type="signal peptide" evidence="3">
    <location>
        <begin position="1"/>
        <end position="19"/>
    </location>
</feature>
<dbReference type="CDD" id="cd00063">
    <property type="entry name" value="FN3"/>
    <property type="match status" value="1"/>
</dbReference>
<dbReference type="PANTHER" id="PTHR11319">
    <property type="entry name" value="G PROTEIN-COUPLED RECEPTOR-RELATED"/>
    <property type="match status" value="1"/>
</dbReference>
<dbReference type="InterPro" id="IPR010308">
    <property type="entry name" value="TRP_C"/>
</dbReference>
<feature type="transmembrane region" description="Helical" evidence="2">
    <location>
        <begin position="903"/>
        <end position="921"/>
    </location>
</feature>
<dbReference type="InterPro" id="IPR003961">
    <property type="entry name" value="FN3_dom"/>
</dbReference>
<dbReference type="EMBL" id="HBIN01003035">
    <property type="protein sequence ID" value="CAE0431729.1"/>
    <property type="molecule type" value="Transcribed_RNA"/>
</dbReference>
<organism evidence="5">
    <name type="scientific">Aplanochytrium stocchinoi</name>
    <dbReference type="NCBI Taxonomy" id="215587"/>
    <lineage>
        <taxon>Eukaryota</taxon>
        <taxon>Sar</taxon>
        <taxon>Stramenopiles</taxon>
        <taxon>Bigyra</taxon>
        <taxon>Labyrinthulomycetes</taxon>
        <taxon>Thraustochytrida</taxon>
        <taxon>Thraustochytriidae</taxon>
        <taxon>Aplanochytrium</taxon>
    </lineage>
</organism>
<evidence type="ECO:0000259" key="4">
    <source>
        <dbReference type="PROSITE" id="PS50853"/>
    </source>
</evidence>
<feature type="domain" description="Fibronectin type-III" evidence="4">
    <location>
        <begin position="342"/>
        <end position="431"/>
    </location>
</feature>
<accession>A0A7S3PFH0</accession>
<dbReference type="InterPro" id="IPR013783">
    <property type="entry name" value="Ig-like_fold"/>
</dbReference>
<keyword evidence="2" id="KW-0812">Transmembrane</keyword>
<feature type="chain" id="PRO_5030655592" description="Fibronectin type-III domain-containing protein" evidence="3">
    <location>
        <begin position="20"/>
        <end position="1036"/>
    </location>
</feature>
<keyword evidence="2" id="KW-1133">Transmembrane helix</keyword>
<evidence type="ECO:0000256" key="1">
    <source>
        <dbReference type="SAM" id="Coils"/>
    </source>
</evidence>
<dbReference type="Pfam" id="PF06011">
    <property type="entry name" value="TRP"/>
    <property type="match status" value="1"/>
</dbReference>
<feature type="transmembrane region" description="Helical" evidence="2">
    <location>
        <begin position="564"/>
        <end position="587"/>
    </location>
</feature>
<dbReference type="AlphaFoldDB" id="A0A7S3PFH0"/>
<dbReference type="Gene3D" id="2.60.40.10">
    <property type="entry name" value="Immunoglobulins"/>
    <property type="match status" value="1"/>
</dbReference>
<proteinExistence type="predicted"/>
<dbReference type="Gene3D" id="3.80.10.10">
    <property type="entry name" value="Ribonuclease Inhibitor"/>
    <property type="match status" value="1"/>
</dbReference>
<feature type="transmembrane region" description="Helical" evidence="2">
    <location>
        <begin position="933"/>
        <end position="953"/>
    </location>
</feature>
<feature type="transmembrane region" description="Helical" evidence="2">
    <location>
        <begin position="783"/>
        <end position="807"/>
    </location>
</feature>
<feature type="coiled-coil region" evidence="1">
    <location>
        <begin position="986"/>
        <end position="1020"/>
    </location>
</feature>
<dbReference type="SUPFAM" id="SSF52058">
    <property type="entry name" value="L domain-like"/>
    <property type="match status" value="1"/>
</dbReference>
<feature type="transmembrane region" description="Helical" evidence="2">
    <location>
        <begin position="624"/>
        <end position="644"/>
    </location>
</feature>
<protein>
    <recommendedName>
        <fullName evidence="4">Fibronectin type-III domain-containing protein</fullName>
    </recommendedName>
</protein>
<keyword evidence="3" id="KW-0732">Signal</keyword>
<evidence type="ECO:0000256" key="2">
    <source>
        <dbReference type="SAM" id="Phobius"/>
    </source>
</evidence>